<dbReference type="EMBL" id="JARAKH010000046">
    <property type="protein sequence ID" value="KAK8378041.1"/>
    <property type="molecule type" value="Genomic_DNA"/>
</dbReference>
<evidence type="ECO:0000313" key="5">
    <source>
        <dbReference type="EMBL" id="KAK8378041.1"/>
    </source>
</evidence>
<evidence type="ECO:0000259" key="4">
    <source>
        <dbReference type="Pfam" id="PF07912"/>
    </source>
</evidence>
<dbReference type="GO" id="GO:0009306">
    <property type="term" value="P:protein secretion"/>
    <property type="evidence" value="ECO:0007669"/>
    <property type="project" value="InterPro"/>
</dbReference>
<dbReference type="AlphaFoldDB" id="A0AAW0SSN8"/>
<name>A0AAW0SSN8_SCYPA</name>
<gene>
    <name evidence="5" type="ORF">O3P69_018763</name>
</gene>
<proteinExistence type="predicted"/>
<dbReference type="FunFam" id="1.20.1150.12:FF:000001">
    <property type="entry name" value="Endoplasmic reticulum resident protein 29"/>
    <property type="match status" value="1"/>
</dbReference>
<evidence type="ECO:0008006" key="7">
    <source>
        <dbReference type="Google" id="ProtNLM"/>
    </source>
</evidence>
<protein>
    <recommendedName>
        <fullName evidence="7">Endoplasmic reticulum resident protein 29</fullName>
    </recommendedName>
</protein>
<evidence type="ECO:0000313" key="6">
    <source>
        <dbReference type="Proteomes" id="UP001487740"/>
    </source>
</evidence>
<dbReference type="InterPro" id="IPR012883">
    <property type="entry name" value="ERp29_N"/>
</dbReference>
<evidence type="ECO:0000256" key="1">
    <source>
        <dbReference type="ARBA" id="ARBA00022824"/>
    </source>
</evidence>
<feature type="region of interest" description="Disordered" evidence="2">
    <location>
        <begin position="1"/>
        <end position="23"/>
    </location>
</feature>
<dbReference type="SUPFAM" id="SSF52833">
    <property type="entry name" value="Thioredoxin-like"/>
    <property type="match status" value="1"/>
</dbReference>
<keyword evidence="1" id="KW-0256">Endoplasmic reticulum</keyword>
<keyword evidence="6" id="KW-1185">Reference proteome</keyword>
<reference evidence="5 6" key="1">
    <citation type="submission" date="2023-03" db="EMBL/GenBank/DDBJ databases">
        <title>High-quality genome of Scylla paramamosain provides insights in environmental adaptation.</title>
        <authorList>
            <person name="Zhang L."/>
        </authorList>
    </citation>
    <scope>NUCLEOTIDE SEQUENCE [LARGE SCALE GENOMIC DNA]</scope>
    <source>
        <strain evidence="5">LZ_2023a</strain>
        <tissue evidence="5">Muscle</tissue>
    </source>
</reference>
<dbReference type="InterPro" id="IPR011679">
    <property type="entry name" value="ERp29_C"/>
</dbReference>
<dbReference type="InterPro" id="IPR036356">
    <property type="entry name" value="ERp29_C_sf"/>
</dbReference>
<dbReference type="Pfam" id="PF07912">
    <property type="entry name" value="ERp29_N"/>
    <property type="match status" value="1"/>
</dbReference>
<dbReference type="SUPFAM" id="SSF47933">
    <property type="entry name" value="ERP29 C domain-like"/>
    <property type="match status" value="1"/>
</dbReference>
<dbReference type="InterPro" id="IPR016855">
    <property type="entry name" value="ERp29"/>
</dbReference>
<comment type="caution">
    <text evidence="5">The sequence shown here is derived from an EMBL/GenBank/DDBJ whole genome shotgun (WGS) entry which is preliminary data.</text>
</comment>
<dbReference type="Gene3D" id="3.40.30.10">
    <property type="entry name" value="Glutaredoxin"/>
    <property type="match status" value="1"/>
</dbReference>
<dbReference type="Pfam" id="PF07749">
    <property type="entry name" value="ERp29"/>
    <property type="match status" value="1"/>
</dbReference>
<dbReference type="PANTHER" id="PTHR12211">
    <property type="entry name" value="ENDOPLASMIC RETICULUM PROTEIN ERP29"/>
    <property type="match status" value="1"/>
</dbReference>
<dbReference type="Gene3D" id="1.20.1150.12">
    <property type="entry name" value="Endoplasmic reticulum resident protein 29, C-terminal domain"/>
    <property type="match status" value="1"/>
</dbReference>
<evidence type="ECO:0000256" key="2">
    <source>
        <dbReference type="SAM" id="MobiDB-lite"/>
    </source>
</evidence>
<feature type="domain" description="Endoplasmic reticulum resident protein 29 C-terminal" evidence="3">
    <location>
        <begin position="186"/>
        <end position="281"/>
    </location>
</feature>
<dbReference type="PANTHER" id="PTHR12211:SF0">
    <property type="entry name" value="ENDOPLASMIC RETICULUM RESIDENT PROTEIN 29"/>
    <property type="match status" value="1"/>
</dbReference>
<organism evidence="5 6">
    <name type="scientific">Scylla paramamosain</name>
    <name type="common">Mud crab</name>
    <dbReference type="NCBI Taxonomy" id="85552"/>
    <lineage>
        <taxon>Eukaryota</taxon>
        <taxon>Metazoa</taxon>
        <taxon>Ecdysozoa</taxon>
        <taxon>Arthropoda</taxon>
        <taxon>Crustacea</taxon>
        <taxon>Multicrustacea</taxon>
        <taxon>Malacostraca</taxon>
        <taxon>Eumalacostraca</taxon>
        <taxon>Eucarida</taxon>
        <taxon>Decapoda</taxon>
        <taxon>Pleocyemata</taxon>
        <taxon>Brachyura</taxon>
        <taxon>Eubrachyura</taxon>
        <taxon>Portunoidea</taxon>
        <taxon>Portunidae</taxon>
        <taxon>Portuninae</taxon>
        <taxon>Scylla</taxon>
    </lineage>
</organism>
<feature type="domain" description="ERp29 N-terminal" evidence="4">
    <location>
        <begin position="79"/>
        <end position="161"/>
    </location>
</feature>
<dbReference type="InterPro" id="IPR036249">
    <property type="entry name" value="Thioredoxin-like_sf"/>
</dbReference>
<evidence type="ECO:0000259" key="3">
    <source>
        <dbReference type="Pfam" id="PF07749"/>
    </source>
</evidence>
<accession>A0AAW0SSN8</accession>
<dbReference type="GO" id="GO:0005788">
    <property type="term" value="C:endoplasmic reticulum lumen"/>
    <property type="evidence" value="ECO:0007669"/>
    <property type="project" value="InterPro"/>
</dbReference>
<sequence length="286" mass="31911">MLPSGMPRGAVATTTRNSGRSPPPFHPSFPCSLFPPSTYAHTSVRPSSHPIPPVIMCQRAVVGLVGVLLVVMGAAGAINSKGCTPLDAWTFDKIIPKFHAALVKFDVAYPYGKKHQEFTKLSAAGRGSPELLVAEVGVKDYGDMENMDLAERFGVKKEEFPKGEFKNEELKKFIRKNSQVYIGLEGCLETFDRIVDKFMVSEDHAQKKGLLRDAEDAWDALKSPSDRKIAETYVKVMRKVLEKGKEFVKQERSRVEGIMTGRITEEKKQEIEGRLNVLKSFIHDEL</sequence>
<dbReference type="Proteomes" id="UP001487740">
    <property type="component" value="Unassembled WGS sequence"/>
</dbReference>